<gene>
    <name evidence="2" type="ORF">ABIE19_000890</name>
</gene>
<protein>
    <recommendedName>
        <fullName evidence="4">Protein activator of alkane oxidation PraB</fullName>
    </recommendedName>
</protein>
<accession>A0ABV2R8R5</accession>
<organism evidence="2 3">
    <name type="scientific">Brevundimonas faecalis</name>
    <dbReference type="NCBI Taxonomy" id="947378"/>
    <lineage>
        <taxon>Bacteria</taxon>
        <taxon>Pseudomonadati</taxon>
        <taxon>Pseudomonadota</taxon>
        <taxon>Alphaproteobacteria</taxon>
        <taxon>Caulobacterales</taxon>
        <taxon>Caulobacteraceae</taxon>
        <taxon>Brevundimonas</taxon>
    </lineage>
</organism>
<evidence type="ECO:0000256" key="1">
    <source>
        <dbReference type="SAM" id="SignalP"/>
    </source>
</evidence>
<feature type="signal peptide" evidence="1">
    <location>
        <begin position="1"/>
        <end position="25"/>
    </location>
</feature>
<evidence type="ECO:0000313" key="3">
    <source>
        <dbReference type="Proteomes" id="UP001549313"/>
    </source>
</evidence>
<keyword evidence="1" id="KW-0732">Signal</keyword>
<proteinExistence type="predicted"/>
<keyword evidence="3" id="KW-1185">Reference proteome</keyword>
<evidence type="ECO:0008006" key="4">
    <source>
        <dbReference type="Google" id="ProtNLM"/>
    </source>
</evidence>
<evidence type="ECO:0000313" key="2">
    <source>
        <dbReference type="EMBL" id="MET4682981.1"/>
    </source>
</evidence>
<sequence length="153" mass="15464">MSKFISGAAGAIAVAAALLASPASAESFTMPPPASSTSYGNISIDLQGAPPVSCPVEVWWNVEDGVVNIDGMVGTGSADCENSLWISRALVFTAANSTTPGHANIVIFYQGGLSLCHGVGTFNNSTQTFAFSDNGSACKISGSLHLPGVTLAP</sequence>
<feature type="chain" id="PRO_5045335515" description="Protein activator of alkane oxidation PraB" evidence="1">
    <location>
        <begin position="26"/>
        <end position="153"/>
    </location>
</feature>
<name>A0ABV2R8R5_9CAUL</name>
<comment type="caution">
    <text evidence="2">The sequence shown here is derived from an EMBL/GenBank/DDBJ whole genome shotgun (WGS) entry which is preliminary data.</text>
</comment>
<dbReference type="RefSeq" id="WP_354087929.1">
    <property type="nucleotide sequence ID" value="NZ_JBEPTF010000001.1"/>
</dbReference>
<dbReference type="Proteomes" id="UP001549313">
    <property type="component" value="Unassembled WGS sequence"/>
</dbReference>
<dbReference type="EMBL" id="JBEPTF010000001">
    <property type="protein sequence ID" value="MET4682981.1"/>
    <property type="molecule type" value="Genomic_DNA"/>
</dbReference>
<reference evidence="2 3" key="1">
    <citation type="submission" date="2024-06" db="EMBL/GenBank/DDBJ databases">
        <title>Sorghum-associated microbial communities from plants grown in Nebraska, USA.</title>
        <authorList>
            <person name="Schachtman D."/>
        </authorList>
    </citation>
    <scope>NUCLEOTIDE SEQUENCE [LARGE SCALE GENOMIC DNA]</scope>
    <source>
        <strain evidence="2 3">2814</strain>
    </source>
</reference>